<feature type="region of interest" description="Disordered" evidence="8">
    <location>
        <begin position="321"/>
        <end position="344"/>
    </location>
</feature>
<dbReference type="PANTHER" id="PTHR19433">
    <property type="entry name" value="T-CELL RECEPTOR ALPHA CHAIN V REGION-RELATED"/>
    <property type="match status" value="1"/>
</dbReference>
<dbReference type="SMART" id="SM00409">
    <property type="entry name" value="IG"/>
    <property type="match status" value="2"/>
</dbReference>
<protein>
    <submittedName>
        <fullName evidence="13">Uncharacterized protein LOC113105481</fullName>
    </submittedName>
</protein>
<evidence type="ECO:0000256" key="9">
    <source>
        <dbReference type="SAM" id="Phobius"/>
    </source>
</evidence>
<comment type="subcellular location">
    <subcellularLocation>
        <location evidence="1">Cell membrane</location>
    </subcellularLocation>
</comment>
<dbReference type="Proteomes" id="UP000515129">
    <property type="component" value="Chromosome 7"/>
</dbReference>
<dbReference type="KEGG" id="caua:113105481"/>
<feature type="domain" description="Ig-like" evidence="11">
    <location>
        <begin position="21"/>
        <end position="116"/>
    </location>
</feature>
<evidence type="ECO:0000313" key="12">
    <source>
        <dbReference type="Proteomes" id="UP000515129"/>
    </source>
</evidence>
<dbReference type="GO" id="GO:0009617">
    <property type="term" value="P:response to bacterium"/>
    <property type="evidence" value="ECO:0007669"/>
    <property type="project" value="TreeGrafter"/>
</dbReference>
<evidence type="ECO:0000259" key="11">
    <source>
        <dbReference type="PROSITE" id="PS50835"/>
    </source>
</evidence>
<dbReference type="Pfam" id="PF07686">
    <property type="entry name" value="V-set"/>
    <property type="match status" value="1"/>
</dbReference>
<dbReference type="GO" id="GO:0005886">
    <property type="term" value="C:plasma membrane"/>
    <property type="evidence" value="ECO:0007669"/>
    <property type="project" value="UniProtKB-SubCell"/>
</dbReference>
<dbReference type="InterPro" id="IPR036179">
    <property type="entry name" value="Ig-like_dom_sf"/>
</dbReference>
<reference evidence="13" key="1">
    <citation type="submission" date="2025-08" db="UniProtKB">
        <authorList>
            <consortium name="RefSeq"/>
        </authorList>
    </citation>
    <scope>IDENTIFICATION</scope>
    <source>
        <strain evidence="13">Wakin</strain>
        <tissue evidence="13">Muscle</tissue>
    </source>
</reference>
<keyword evidence="9" id="KW-0812">Transmembrane</keyword>
<dbReference type="GeneID" id="113105481"/>
<keyword evidence="2" id="KW-1003">Cell membrane</keyword>
<dbReference type="PANTHER" id="PTHR19433:SF133">
    <property type="entry name" value="IMMUNE-TYPE RECEPTOR 5 PRECURSOR-RELATED"/>
    <property type="match status" value="1"/>
</dbReference>
<keyword evidence="7" id="KW-0325">Glycoprotein</keyword>
<dbReference type="InterPro" id="IPR013106">
    <property type="entry name" value="Ig_V-set"/>
</dbReference>
<keyword evidence="5 9" id="KW-0472">Membrane</keyword>
<name>A0A6P6PPT9_CARAU</name>
<gene>
    <name evidence="13" type="primary">LOC113105481</name>
</gene>
<dbReference type="RefSeq" id="XP_026122350.1">
    <property type="nucleotide sequence ID" value="XM_026266565.1"/>
</dbReference>
<evidence type="ECO:0000313" key="13">
    <source>
        <dbReference type="RefSeq" id="XP_026122350.1"/>
    </source>
</evidence>
<organism evidence="12 13">
    <name type="scientific">Carassius auratus</name>
    <name type="common">Goldfish</name>
    <dbReference type="NCBI Taxonomy" id="7957"/>
    <lineage>
        <taxon>Eukaryota</taxon>
        <taxon>Metazoa</taxon>
        <taxon>Chordata</taxon>
        <taxon>Craniata</taxon>
        <taxon>Vertebrata</taxon>
        <taxon>Euteleostomi</taxon>
        <taxon>Actinopterygii</taxon>
        <taxon>Neopterygii</taxon>
        <taxon>Teleostei</taxon>
        <taxon>Ostariophysi</taxon>
        <taxon>Cypriniformes</taxon>
        <taxon>Cyprinidae</taxon>
        <taxon>Cyprininae</taxon>
        <taxon>Carassius</taxon>
    </lineage>
</organism>
<evidence type="ECO:0000256" key="5">
    <source>
        <dbReference type="ARBA" id="ARBA00023136"/>
    </source>
</evidence>
<keyword evidence="12" id="KW-1185">Reference proteome</keyword>
<feature type="transmembrane region" description="Helical" evidence="9">
    <location>
        <begin position="257"/>
        <end position="282"/>
    </location>
</feature>
<dbReference type="SMART" id="SM00406">
    <property type="entry name" value="IGv"/>
    <property type="match status" value="1"/>
</dbReference>
<dbReference type="OrthoDB" id="6370831at2759"/>
<evidence type="ECO:0000256" key="2">
    <source>
        <dbReference type="ARBA" id="ARBA00022475"/>
    </source>
</evidence>
<evidence type="ECO:0000256" key="1">
    <source>
        <dbReference type="ARBA" id="ARBA00004236"/>
    </source>
</evidence>
<evidence type="ECO:0000256" key="6">
    <source>
        <dbReference type="ARBA" id="ARBA00023157"/>
    </source>
</evidence>
<accession>A0A6P6PPT9</accession>
<keyword evidence="3 10" id="KW-0732">Signal</keyword>
<evidence type="ECO:0000256" key="4">
    <source>
        <dbReference type="ARBA" id="ARBA00022859"/>
    </source>
</evidence>
<dbReference type="AlphaFoldDB" id="A0A6P6PPT9"/>
<evidence type="ECO:0000256" key="8">
    <source>
        <dbReference type="SAM" id="MobiDB-lite"/>
    </source>
</evidence>
<dbReference type="SUPFAM" id="SSF48726">
    <property type="entry name" value="Immunoglobulin"/>
    <property type="match status" value="1"/>
</dbReference>
<keyword evidence="4" id="KW-0391">Immunity</keyword>
<evidence type="ECO:0000256" key="7">
    <source>
        <dbReference type="ARBA" id="ARBA00023180"/>
    </source>
</evidence>
<dbReference type="InterPro" id="IPR007110">
    <property type="entry name" value="Ig-like_dom"/>
</dbReference>
<keyword evidence="6" id="KW-1015">Disulfide bond</keyword>
<feature type="signal peptide" evidence="10">
    <location>
        <begin position="1"/>
        <end position="21"/>
    </location>
</feature>
<dbReference type="InterPro" id="IPR013783">
    <property type="entry name" value="Ig-like_fold"/>
</dbReference>
<evidence type="ECO:0000256" key="10">
    <source>
        <dbReference type="SAM" id="SignalP"/>
    </source>
</evidence>
<dbReference type="GO" id="GO:0002376">
    <property type="term" value="P:immune system process"/>
    <property type="evidence" value="ECO:0007669"/>
    <property type="project" value="UniProtKB-KW"/>
</dbReference>
<sequence length="344" mass="38159">MDRRVCVMIFFLCEIFKAVYGNIVQLHPVVSVHDGDPVVLSCFIKTGQISMASWYKQVTGGEPRLIVSSLLHSSRSQFQDEFNSSHFEVVRGTDSFNLTIVNALQSDSGTYYCATSFSNVIEFGNGTRLVIKGAEISKPTSLKLPKTELVKSEVNVPLQCSIQNEIVSSGGENHLYWFKHGSDESPPGFIHVHGNTSDGCVRSSEADCLSPSCEFILPKKKISSSQTGIYCALATCGEALFGKVYKHNPENFENQRILFYIQIGLAALLSISFTINILLCCLRKSGIKSQQIQTTNEDDNDDVSMKNREITYATVLTSAKHTRMKRESHPEDTLYSGLSCHQQS</sequence>
<dbReference type="PROSITE" id="PS50835">
    <property type="entry name" value="IG_LIKE"/>
    <property type="match status" value="1"/>
</dbReference>
<dbReference type="InterPro" id="IPR003599">
    <property type="entry name" value="Ig_sub"/>
</dbReference>
<dbReference type="CDD" id="cd00099">
    <property type="entry name" value="IgV"/>
    <property type="match status" value="1"/>
</dbReference>
<proteinExistence type="predicted"/>
<feature type="chain" id="PRO_5028208065" evidence="10">
    <location>
        <begin position="22"/>
        <end position="344"/>
    </location>
</feature>
<dbReference type="Gene3D" id="2.60.40.10">
    <property type="entry name" value="Immunoglobulins"/>
    <property type="match status" value="2"/>
</dbReference>
<evidence type="ECO:0000256" key="3">
    <source>
        <dbReference type="ARBA" id="ARBA00022729"/>
    </source>
</evidence>
<dbReference type="InterPro" id="IPR052051">
    <property type="entry name" value="TCR_complex_component"/>
</dbReference>
<keyword evidence="9" id="KW-1133">Transmembrane helix</keyword>